<evidence type="ECO:0000256" key="2">
    <source>
        <dbReference type="ARBA" id="ARBA00004609"/>
    </source>
</evidence>
<comment type="function">
    <text evidence="1">VSG forms a coat on the surface of the parasite. The trypanosome evades the immune response of the host by expressing a series of antigenically distinct VSGs from an estimated 1000 VSG genes.</text>
</comment>
<dbReference type="VEuPathDB" id="TriTrypDB:Tb427_000201400"/>
<evidence type="ECO:0000259" key="11">
    <source>
        <dbReference type="Pfam" id="PF13206"/>
    </source>
</evidence>
<keyword evidence="5 10" id="KW-0732">Signal</keyword>
<dbReference type="EMBL" id="KY404423">
    <property type="protein sequence ID" value="ARB50674.1"/>
    <property type="molecule type" value="Genomic_DNA"/>
</dbReference>
<comment type="subcellular location">
    <subcellularLocation>
        <location evidence="2">Cell membrane</location>
        <topology evidence="2">Lipid-anchor</topology>
        <topology evidence="2">GPI-anchor</topology>
    </subcellularLocation>
</comment>
<feature type="compositionally biased region" description="Low complexity" evidence="9">
    <location>
        <begin position="441"/>
        <end position="461"/>
    </location>
</feature>
<evidence type="ECO:0000256" key="9">
    <source>
        <dbReference type="SAM" id="MobiDB-lite"/>
    </source>
</evidence>
<keyword evidence="7" id="KW-0325">Glycoprotein</keyword>
<evidence type="ECO:0000256" key="7">
    <source>
        <dbReference type="ARBA" id="ARBA00023180"/>
    </source>
</evidence>
<keyword evidence="6" id="KW-0472">Membrane</keyword>
<keyword evidence="8" id="KW-0449">Lipoprotein</keyword>
<name>A0A1V0FYU8_9TRYP</name>
<dbReference type="AlphaFoldDB" id="A0A1V0FYU8"/>
<feature type="signal peptide" evidence="10">
    <location>
        <begin position="1"/>
        <end position="22"/>
    </location>
</feature>
<feature type="chain" id="PRO_5012775776" evidence="10">
    <location>
        <begin position="23"/>
        <end position="461"/>
    </location>
</feature>
<reference evidence="12" key="1">
    <citation type="submission" date="2016-12" db="EMBL/GenBank/DDBJ databases">
        <title>Extending the VSGnome of Trypanosoma brucei strain TREU927.</title>
        <authorList>
            <person name="Cross G.A."/>
        </authorList>
    </citation>
    <scope>NUCLEOTIDE SEQUENCE</scope>
    <source>
        <strain evidence="12">Tb927.99.577</strain>
    </source>
</reference>
<dbReference type="InterPro" id="IPR025932">
    <property type="entry name" value="Trypano_VSG_B_N_dom"/>
</dbReference>
<dbReference type="Pfam" id="PF13206">
    <property type="entry name" value="VSG_B"/>
    <property type="match status" value="1"/>
</dbReference>
<feature type="region of interest" description="Disordered" evidence="9">
    <location>
        <begin position="429"/>
        <end position="461"/>
    </location>
</feature>
<dbReference type="GO" id="GO:0005886">
    <property type="term" value="C:plasma membrane"/>
    <property type="evidence" value="ECO:0007669"/>
    <property type="project" value="UniProtKB-SubCell"/>
</dbReference>
<evidence type="ECO:0000256" key="10">
    <source>
        <dbReference type="SAM" id="SignalP"/>
    </source>
</evidence>
<organism evidence="12">
    <name type="scientific">Trypanosoma brucei</name>
    <dbReference type="NCBI Taxonomy" id="5691"/>
    <lineage>
        <taxon>Eukaryota</taxon>
        <taxon>Discoba</taxon>
        <taxon>Euglenozoa</taxon>
        <taxon>Kinetoplastea</taxon>
        <taxon>Metakinetoplastina</taxon>
        <taxon>Trypanosomatida</taxon>
        <taxon>Trypanosomatidae</taxon>
        <taxon>Trypanosoma</taxon>
    </lineage>
</organism>
<evidence type="ECO:0000256" key="3">
    <source>
        <dbReference type="ARBA" id="ARBA00022475"/>
    </source>
</evidence>
<evidence type="ECO:0000313" key="12">
    <source>
        <dbReference type="EMBL" id="ARB50674.1"/>
    </source>
</evidence>
<proteinExistence type="predicted"/>
<dbReference type="VEuPathDB" id="TriTrypDB:Tb927.9.16460"/>
<sequence length="461" mass="49202">MNQLKQAAWLFVLTFIYSVAPSQPSGTDENKNAAELNALCELINLAHGDATELNDASIGTSDLGVIEALNMSLAGPEWSAQFSDDASKPTEDPIPCKGEPENGACKIQWQHWEAVKAKAKQDETRPEKLSVSSDKLTSAPVRAAAFQLAGIAAQAMQLKTDWETQYKPAVTGLADAILGLLNTAAYGNATLPETENELCDFTITSGRQTMCELPNAGKALCIATICICAKGSTQSKDICGDGTTPNPNAWNSGNFKTHFTTYNTLCKKAKKIKITATAIETRLAALKAMYKTVGHASGSSLVLGTPTADNTCKDHDDAACIDLTKATVIAAATPVEIEWEQNLMAAASKIIKGEQAKAQKVITDGQIKAFRRQAEAIFKQVAFAQAKLTKESTNTPEQTKNKQATEEAAKCEKFDNNATICTNNDCSYDKAKSKCKPKQPGTETTATGTGEVTKTGNCKGK</sequence>
<protein>
    <submittedName>
        <fullName evidence="12">Variant surface glycoprotein</fullName>
    </submittedName>
</protein>
<evidence type="ECO:0000256" key="1">
    <source>
        <dbReference type="ARBA" id="ARBA00002523"/>
    </source>
</evidence>
<keyword evidence="4" id="KW-0336">GPI-anchor</keyword>
<feature type="region of interest" description="Disordered" evidence="9">
    <location>
        <begin position="80"/>
        <end position="100"/>
    </location>
</feature>
<evidence type="ECO:0000256" key="5">
    <source>
        <dbReference type="ARBA" id="ARBA00022729"/>
    </source>
</evidence>
<evidence type="ECO:0000256" key="8">
    <source>
        <dbReference type="ARBA" id="ARBA00023288"/>
    </source>
</evidence>
<accession>A0A1V0FYU8</accession>
<evidence type="ECO:0000256" key="6">
    <source>
        <dbReference type="ARBA" id="ARBA00023136"/>
    </source>
</evidence>
<evidence type="ECO:0000256" key="4">
    <source>
        <dbReference type="ARBA" id="ARBA00022622"/>
    </source>
</evidence>
<keyword evidence="3" id="KW-1003">Cell membrane</keyword>
<feature type="domain" description="Trypanosome variant surface glycoprotein B-type N-terminal" evidence="11">
    <location>
        <begin position="17"/>
        <end position="368"/>
    </location>
</feature>
<dbReference type="VEuPathDB" id="TriTrypDB:Tb1125.Tb09.v4.0030"/>
<dbReference type="GO" id="GO:0098552">
    <property type="term" value="C:side of membrane"/>
    <property type="evidence" value="ECO:0007669"/>
    <property type="project" value="UniProtKB-KW"/>
</dbReference>